<protein>
    <submittedName>
        <fullName evidence="1">Uncharacterized protein</fullName>
    </submittedName>
</protein>
<reference evidence="2" key="1">
    <citation type="submission" date="2011-03" db="EMBL/GenBank/DDBJ databases">
        <authorList>
            <person name="Voget S."/>
            <person name="Streit W.R."/>
            <person name="Jaeger K.E."/>
            <person name="Daniel R."/>
        </authorList>
    </citation>
    <scope>NUCLEOTIDE SEQUENCE [LARGE SCALE GENOMIC DNA]</scope>
    <source>
        <strain evidence="2">PG1</strain>
    </source>
</reference>
<evidence type="ECO:0000313" key="2">
    <source>
        <dbReference type="Proteomes" id="UP000031838"/>
    </source>
</evidence>
<gene>
    <name evidence="1" type="ORF">BGL_1c26920</name>
</gene>
<proteinExistence type="predicted"/>
<accession>A0A0B6RPA9</accession>
<sequence length="191" mass="22290">MNLRQITNHGSVNSTHRKLYKPACMNLGHQQVHIDIEFAKPRFDRRLPDSGATHEYVLGIPYQLPRFRAQPGALATDQRKMWYRATGASTSLEFREYVAGKRRVEIVSDANLAFQATKPPRHLDLRHRHQTRGWLTRFRNHDFLPAGRSVDQARKPSLRFMNVDGLHDCSWWTRSTLVQSPILVNVRIERR</sequence>
<evidence type="ECO:0000313" key="1">
    <source>
        <dbReference type="EMBL" id="AJK47177.1"/>
    </source>
</evidence>
<dbReference type="HOGENOM" id="CLU_1419084_0_0_4"/>
<name>A0A0B6RPA9_BURPL</name>
<reference evidence="1 2" key="2">
    <citation type="journal article" date="2016" name="Appl. Microbiol. Biotechnol.">
        <title>Mutations improving production and secretion of extracellular lipase by Burkholderia glumae PG1.</title>
        <authorList>
            <person name="Knapp A."/>
            <person name="Voget S."/>
            <person name="Gao R."/>
            <person name="Zaburannyi N."/>
            <person name="Krysciak D."/>
            <person name="Breuer M."/>
            <person name="Hauer B."/>
            <person name="Streit W.R."/>
            <person name="Muller R."/>
            <person name="Daniel R."/>
            <person name="Jaeger K.E."/>
        </authorList>
    </citation>
    <scope>NUCLEOTIDE SEQUENCE [LARGE SCALE GENOMIC DNA]</scope>
    <source>
        <strain evidence="1 2">PG1</strain>
    </source>
</reference>
<dbReference type="KEGG" id="bgp:BGL_1c26920"/>
<keyword evidence="2" id="KW-1185">Reference proteome</keyword>
<dbReference type="EMBL" id="CP002580">
    <property type="protein sequence ID" value="AJK47177.1"/>
    <property type="molecule type" value="Genomic_DNA"/>
</dbReference>
<organism evidence="1 2">
    <name type="scientific">Burkholderia plantarii</name>
    <dbReference type="NCBI Taxonomy" id="41899"/>
    <lineage>
        <taxon>Bacteria</taxon>
        <taxon>Pseudomonadati</taxon>
        <taxon>Pseudomonadota</taxon>
        <taxon>Betaproteobacteria</taxon>
        <taxon>Burkholderiales</taxon>
        <taxon>Burkholderiaceae</taxon>
        <taxon>Burkholderia</taxon>
    </lineage>
</organism>
<dbReference type="AlphaFoldDB" id="A0A0B6RPA9"/>
<dbReference type="Proteomes" id="UP000031838">
    <property type="component" value="Chromosome 1"/>
</dbReference>